<keyword evidence="1" id="KW-0732">Signal</keyword>
<keyword evidence="3" id="KW-1185">Reference proteome</keyword>
<evidence type="ECO:0000256" key="1">
    <source>
        <dbReference type="SAM" id="SignalP"/>
    </source>
</evidence>
<comment type="caution">
    <text evidence="2">The sequence shown here is derived from an EMBL/GenBank/DDBJ whole genome shotgun (WGS) entry which is preliminary data.</text>
</comment>
<dbReference type="PROSITE" id="PS60019">
    <property type="entry name" value="I_CONOTOXIN"/>
    <property type="match status" value="1"/>
</dbReference>
<evidence type="ECO:0000313" key="3">
    <source>
        <dbReference type="Proteomes" id="UP001642540"/>
    </source>
</evidence>
<protein>
    <submittedName>
        <fullName evidence="2">Uncharacterized protein</fullName>
    </submittedName>
</protein>
<gene>
    <name evidence="2" type="ORF">ODALV1_LOCUS9514</name>
</gene>
<name>A0ABP1QBK8_9HEXA</name>
<feature type="chain" id="PRO_5047042859" evidence="1">
    <location>
        <begin position="21"/>
        <end position="141"/>
    </location>
</feature>
<organism evidence="2 3">
    <name type="scientific">Orchesella dallaii</name>
    <dbReference type="NCBI Taxonomy" id="48710"/>
    <lineage>
        <taxon>Eukaryota</taxon>
        <taxon>Metazoa</taxon>
        <taxon>Ecdysozoa</taxon>
        <taxon>Arthropoda</taxon>
        <taxon>Hexapoda</taxon>
        <taxon>Collembola</taxon>
        <taxon>Entomobryomorpha</taxon>
        <taxon>Entomobryoidea</taxon>
        <taxon>Orchesellidae</taxon>
        <taxon>Orchesellinae</taxon>
        <taxon>Orchesella</taxon>
    </lineage>
</organism>
<sequence>MNRWDFITLALLSACALTLGQVCSPPGQLCTRTTDCCKGCCEAHTCVERTFACSTDLVQQPGFNSCYNYFCPNGQICFLRDVCPPENPCPQQPSCRRIDMINNYSNFQYRNSIPKSSAFHPFIYFSICCLILNWMNYNNVV</sequence>
<dbReference type="EMBL" id="CAXLJM020000028">
    <property type="protein sequence ID" value="CAL8097002.1"/>
    <property type="molecule type" value="Genomic_DNA"/>
</dbReference>
<reference evidence="2 3" key="1">
    <citation type="submission" date="2024-08" db="EMBL/GenBank/DDBJ databases">
        <authorList>
            <person name="Cucini C."/>
            <person name="Frati F."/>
        </authorList>
    </citation>
    <scope>NUCLEOTIDE SEQUENCE [LARGE SCALE GENOMIC DNA]</scope>
</reference>
<accession>A0ABP1QBK8</accession>
<evidence type="ECO:0000313" key="2">
    <source>
        <dbReference type="EMBL" id="CAL8097002.1"/>
    </source>
</evidence>
<feature type="signal peptide" evidence="1">
    <location>
        <begin position="1"/>
        <end position="20"/>
    </location>
</feature>
<dbReference type="Proteomes" id="UP001642540">
    <property type="component" value="Unassembled WGS sequence"/>
</dbReference>
<dbReference type="InterPro" id="IPR013141">
    <property type="entry name" value="Conotoxin-I_CS"/>
</dbReference>
<proteinExistence type="predicted"/>